<dbReference type="GeneID" id="23462065"/>
<proteinExistence type="predicted"/>
<feature type="compositionally biased region" description="Polar residues" evidence="1">
    <location>
        <begin position="1"/>
        <end position="11"/>
    </location>
</feature>
<reference evidence="2 3" key="1">
    <citation type="journal article" date="2015" name="Parasitol. Res.">
        <title>Viruses in close associations with free-living amoebae.</title>
        <authorList>
            <person name="Scheid P."/>
        </authorList>
    </citation>
    <scope>NUCLEOTIDE SEQUENCE [LARGE SCALE GENOMIC DNA]</scope>
    <source>
        <strain evidence="2">KlaHel</strain>
    </source>
</reference>
<sequence>MRRITRQGTTARQEEPDDTMNREDTYDSVNGYNAPFYVDRAGIDRSVPRSEVWQFDDIAETAPLLTGDQLEDLDQSTAHIVIPIDAVMALGDAGSTNLSDHGLELAPFGSVGGKIVYQPAVAERLTDEAGLRRDDRLYAGVIIYDRWTNNNEVTPWAAIGSRDQPIRGFYNGMPTRYALLSDLLSSALPATDAISTRTAATRFGRSHL</sequence>
<evidence type="ECO:0000313" key="2">
    <source>
        <dbReference type="EMBL" id="AJF97148.1"/>
    </source>
</evidence>
<accession>A0A0B5IWT7</accession>
<dbReference type="RefSeq" id="YP_009119383.1">
    <property type="nucleotide sequence ID" value="NC_026440.1"/>
</dbReference>
<dbReference type="KEGG" id="vg:23462065"/>
<feature type="region of interest" description="Disordered" evidence="1">
    <location>
        <begin position="1"/>
        <end position="27"/>
    </location>
</feature>
<evidence type="ECO:0000313" key="3">
    <source>
        <dbReference type="Proteomes" id="UP000202511"/>
    </source>
</evidence>
<dbReference type="Proteomes" id="UP000202511">
    <property type="component" value="Segment"/>
</dbReference>
<organism evidence="2 3">
    <name type="scientific">Pandoravirus inopinatum</name>
    <dbReference type="NCBI Taxonomy" id="1605721"/>
    <lineage>
        <taxon>Viruses</taxon>
        <taxon>Pandoravirus</taxon>
    </lineage>
</organism>
<evidence type="ECO:0000256" key="1">
    <source>
        <dbReference type="SAM" id="MobiDB-lite"/>
    </source>
</evidence>
<dbReference type="EMBL" id="KP136319">
    <property type="protein sequence ID" value="AJF97148.1"/>
    <property type="molecule type" value="Genomic_DNA"/>
</dbReference>
<protein>
    <submittedName>
        <fullName evidence="2">Uncharacterized protein</fullName>
    </submittedName>
</protein>
<name>A0A0B5IWT7_9VIRU</name>